<organism evidence="11 12">
    <name type="scientific">Hyalella azteca</name>
    <name type="common">Amphipod</name>
    <dbReference type="NCBI Taxonomy" id="294128"/>
    <lineage>
        <taxon>Eukaryota</taxon>
        <taxon>Metazoa</taxon>
        <taxon>Ecdysozoa</taxon>
        <taxon>Arthropoda</taxon>
        <taxon>Crustacea</taxon>
        <taxon>Multicrustacea</taxon>
        <taxon>Malacostraca</taxon>
        <taxon>Eumalacostraca</taxon>
        <taxon>Peracarida</taxon>
        <taxon>Amphipoda</taxon>
        <taxon>Senticaudata</taxon>
        <taxon>Talitrida</taxon>
        <taxon>Talitroidea</taxon>
        <taxon>Hyalellidae</taxon>
        <taxon>Hyalella</taxon>
    </lineage>
</organism>
<dbReference type="PROSITE" id="PS00028">
    <property type="entry name" value="ZINC_FINGER_C2H2_1"/>
    <property type="match status" value="1"/>
</dbReference>
<dbReference type="RefSeq" id="XP_047738072.1">
    <property type="nucleotide sequence ID" value="XM_047882116.1"/>
</dbReference>
<name>A0A979FNL0_HYAAZ</name>
<dbReference type="Gene3D" id="3.30.160.60">
    <property type="entry name" value="Classic Zinc Finger"/>
    <property type="match status" value="3"/>
</dbReference>
<dbReference type="Pfam" id="PF13909">
    <property type="entry name" value="zf-H2C2_5"/>
    <property type="match status" value="1"/>
</dbReference>
<feature type="domain" description="C2H2-type" evidence="10">
    <location>
        <begin position="337"/>
        <end position="364"/>
    </location>
</feature>
<sequence>MLMAETNAGDESETALGGCSGLPKQDEEYCSLSTHPELLDSEVNNTDKSIEEEDLHCPKCDFKTRISDHLKLHILSHLMVAKNLACLMMNLQSNLMRSEEDSIASKAMNHIKTDDADNHGSSTPYSCLSIPSSSIISSQPCEPDFKSPQLISKLPQMPSELPQMSSQLPPMPSQSLQMPSQLPQMPSQSPQMPSQSPQMLLQSSSTFSESNGEPSPSSAPIFTCPQCLHSCTNVIEFKLHTLLHCAMNNQATTARQNSSADQHNKEQEMTWPNISNHNLCCPICRCYSLDENSFNVHLKTHIHHGRFWCDKCLFSSSRIEEMKIHLSSHCTRSHKRISCPHCDFTTANKSYFKVHLSTHTGEGKMYCNYCNYSTVYKSNFKQHVAAHEKKSELQCPMCDFKCVGKSEYGLHFASHTGEKRLSCPFCKFNTSNKTYFKQHVGSHTGAGKMHCPFCKFSTVNKSYYRIHLSKHTGEGTLRCSLCSFTTVYKNNFRRHLAKHQTEAEESSISMNILPPRRGRPSKSWKEMQALMNGSSLIGLGCIKDPMNLFRPQSNATVGGPSTEPVKLELMENNVIFNGTTDPNALSHFFFNACNAPDASVNQAVGGCGAENSLQSSCYDVSFKQETLNDLPVDE</sequence>
<evidence type="ECO:0000256" key="4">
    <source>
        <dbReference type="ARBA" id="ARBA00022771"/>
    </source>
</evidence>
<evidence type="ECO:0000256" key="3">
    <source>
        <dbReference type="ARBA" id="ARBA00022737"/>
    </source>
</evidence>
<keyword evidence="4 8" id="KW-0863">Zinc-finger</keyword>
<dbReference type="GeneID" id="108677971"/>
<dbReference type="GO" id="GO:0005634">
    <property type="term" value="C:nucleus"/>
    <property type="evidence" value="ECO:0007669"/>
    <property type="project" value="UniProtKB-SubCell"/>
</dbReference>
<comment type="subcellular location">
    <subcellularLocation>
        <location evidence="1">Nucleus</location>
    </subcellularLocation>
</comment>
<gene>
    <name evidence="12" type="primary">LOC108677971</name>
</gene>
<keyword evidence="6" id="KW-0238">DNA-binding</keyword>
<dbReference type="Proteomes" id="UP000694843">
    <property type="component" value="Unplaced"/>
</dbReference>
<evidence type="ECO:0000256" key="1">
    <source>
        <dbReference type="ARBA" id="ARBA00004123"/>
    </source>
</evidence>
<keyword evidence="7" id="KW-0539">Nucleus</keyword>
<dbReference type="GO" id="GO:0008270">
    <property type="term" value="F:zinc ion binding"/>
    <property type="evidence" value="ECO:0007669"/>
    <property type="project" value="UniProtKB-KW"/>
</dbReference>
<accession>A0A979FNL0</accession>
<keyword evidence="2" id="KW-0479">Metal-binding</keyword>
<feature type="compositionally biased region" description="Polar residues" evidence="9">
    <location>
        <begin position="206"/>
        <end position="215"/>
    </location>
</feature>
<evidence type="ECO:0000256" key="7">
    <source>
        <dbReference type="ARBA" id="ARBA00023242"/>
    </source>
</evidence>
<evidence type="ECO:0000313" key="12">
    <source>
        <dbReference type="RefSeq" id="XP_047738072.1"/>
    </source>
</evidence>
<dbReference type="InterPro" id="IPR013087">
    <property type="entry name" value="Znf_C2H2_type"/>
</dbReference>
<feature type="region of interest" description="Disordered" evidence="9">
    <location>
        <begin position="159"/>
        <end position="215"/>
    </location>
</feature>
<keyword evidence="11" id="KW-1185">Reference proteome</keyword>
<evidence type="ECO:0000256" key="5">
    <source>
        <dbReference type="ARBA" id="ARBA00022833"/>
    </source>
</evidence>
<dbReference type="SUPFAM" id="SSF57667">
    <property type="entry name" value="beta-beta-alpha zinc fingers"/>
    <property type="match status" value="3"/>
</dbReference>
<evidence type="ECO:0000256" key="2">
    <source>
        <dbReference type="ARBA" id="ARBA00022723"/>
    </source>
</evidence>
<evidence type="ECO:0000259" key="10">
    <source>
        <dbReference type="PROSITE" id="PS50157"/>
    </source>
</evidence>
<evidence type="ECO:0000256" key="9">
    <source>
        <dbReference type="SAM" id="MobiDB-lite"/>
    </source>
</evidence>
<evidence type="ECO:0000313" key="11">
    <source>
        <dbReference type="Proteomes" id="UP000694843"/>
    </source>
</evidence>
<evidence type="ECO:0000256" key="8">
    <source>
        <dbReference type="PROSITE-ProRule" id="PRU00042"/>
    </source>
</evidence>
<reference evidence="12" key="1">
    <citation type="submission" date="2025-08" db="UniProtKB">
        <authorList>
            <consortium name="RefSeq"/>
        </authorList>
    </citation>
    <scope>IDENTIFICATION</scope>
    <source>
        <tissue evidence="12">Whole organism</tissue>
    </source>
</reference>
<keyword evidence="3" id="KW-0677">Repeat</keyword>
<proteinExistence type="predicted"/>
<dbReference type="PANTHER" id="PTHR24392">
    <property type="entry name" value="ZINC FINGER PROTEIN"/>
    <property type="match status" value="1"/>
</dbReference>
<dbReference type="GO" id="GO:0003677">
    <property type="term" value="F:DNA binding"/>
    <property type="evidence" value="ECO:0007669"/>
    <property type="project" value="UniProtKB-KW"/>
</dbReference>
<dbReference type="OrthoDB" id="6376219at2759"/>
<evidence type="ECO:0000256" key="6">
    <source>
        <dbReference type="ARBA" id="ARBA00023125"/>
    </source>
</evidence>
<dbReference type="OMA" id="LQHERCH"/>
<dbReference type="InterPro" id="IPR036236">
    <property type="entry name" value="Znf_C2H2_sf"/>
</dbReference>
<protein>
    <submittedName>
        <fullName evidence="12">RE1-silencing transcription factor-like isoform X1</fullName>
    </submittedName>
</protein>
<dbReference type="AlphaFoldDB" id="A0A979FNL0"/>
<keyword evidence="5" id="KW-0862">Zinc</keyword>
<dbReference type="PROSITE" id="PS50157">
    <property type="entry name" value="ZINC_FINGER_C2H2_2"/>
    <property type="match status" value="1"/>
</dbReference>
<dbReference type="SMART" id="SM00355">
    <property type="entry name" value="ZnF_C2H2"/>
    <property type="match status" value="10"/>
</dbReference>
<feature type="compositionally biased region" description="Low complexity" evidence="9">
    <location>
        <begin position="161"/>
        <end position="205"/>
    </location>
</feature>